<name>A0AA48HB37_9RHOB</name>
<evidence type="ECO:0000313" key="4">
    <source>
        <dbReference type="Proteomes" id="UP001337723"/>
    </source>
</evidence>
<dbReference type="PANTHER" id="PTHR43707">
    <property type="entry name" value="HISTIDYL-TRNA SYNTHETASE"/>
    <property type="match status" value="1"/>
</dbReference>
<dbReference type="PIRSF" id="PIRSF001549">
    <property type="entry name" value="His-tRNA_synth"/>
    <property type="match status" value="1"/>
</dbReference>
<accession>A0AA48HB37</accession>
<feature type="binding site" evidence="1">
    <location>
        <begin position="80"/>
        <end position="82"/>
    </location>
    <ligand>
        <name>L-histidine</name>
        <dbReference type="ChEBI" id="CHEBI:57595"/>
    </ligand>
</feature>
<sequence length="384" mass="40886">MTDTGTMHTAKTDTAKTDKASIRAEAARFLAAFEAAGAFPVETDLLQPAGTLLDLYGEDIRARAYVTHDPDRGEMMLRPDFTVPVVQRHMANGADPARYAYLGEVFRTQPAGSRRPSEYLQVGYEVFDRADPVGADAEVFALFSRLLAPHGLRAVTGDIGLLLAAIDTLTTTAPRKAALRRHIWRPRRFRALIDRFTNRTAPSPARASLIAAAKGQGAQSLIAEAGPEIGLRSATEIAARIDTLIADAAAPPIPAPEAEVLATILSLKANLPEACEHLRDLCVDMPGLGPAVDRFAARIDALAHAGVAVETTPFEASYGRTTMEYYDGFVFGFLVPARPDLPPAATGGRYDALTRILGAGREIPAVGGVIRPGVLAQAGAEGRP</sequence>
<evidence type="ECO:0000259" key="2">
    <source>
        <dbReference type="Pfam" id="PF13393"/>
    </source>
</evidence>
<reference evidence="3 4" key="1">
    <citation type="submission" date="2023-01" db="EMBL/GenBank/DDBJ databases">
        <title>Complete genome sequence of Roseicyclus marinus strain Dej080120_10.</title>
        <authorList>
            <person name="Ueki S."/>
            <person name="Maruyama F."/>
        </authorList>
    </citation>
    <scope>NUCLEOTIDE SEQUENCE [LARGE SCALE GENOMIC DNA]</scope>
    <source>
        <strain evidence="3 4">Dej080120_10</strain>
    </source>
</reference>
<dbReference type="InterPro" id="IPR041715">
    <property type="entry name" value="HisRS-like_core"/>
</dbReference>
<feature type="binding site" evidence="1">
    <location>
        <begin position="325"/>
        <end position="326"/>
    </location>
    <ligand>
        <name>L-histidine</name>
        <dbReference type="ChEBI" id="CHEBI:57595"/>
    </ligand>
</feature>
<dbReference type="KEGG" id="rmai:MACH21_24000"/>
<feature type="domain" description="Class II Histidinyl-tRNA synthetase (HisRS)-like catalytic core" evidence="2">
    <location>
        <begin position="252"/>
        <end position="368"/>
    </location>
</feature>
<dbReference type="AlphaFoldDB" id="A0AA48HB37"/>
<dbReference type="EMBL" id="AP027266">
    <property type="protein sequence ID" value="BDW86223.1"/>
    <property type="molecule type" value="Genomic_DNA"/>
</dbReference>
<dbReference type="Proteomes" id="UP001337723">
    <property type="component" value="Chromosome"/>
</dbReference>
<dbReference type="GO" id="GO:0016757">
    <property type="term" value="F:glycosyltransferase activity"/>
    <property type="evidence" value="ECO:0007669"/>
    <property type="project" value="UniProtKB-KW"/>
</dbReference>
<evidence type="ECO:0000256" key="1">
    <source>
        <dbReference type="PIRSR" id="PIRSR001549-1"/>
    </source>
</evidence>
<keyword evidence="3" id="KW-0808">Transferase</keyword>
<feature type="binding site" evidence="1">
    <location>
        <position position="121"/>
    </location>
    <ligand>
        <name>L-histidine</name>
        <dbReference type="ChEBI" id="CHEBI:57595"/>
    </ligand>
</feature>
<dbReference type="Gene3D" id="3.30.930.10">
    <property type="entry name" value="Bira Bifunctional Protein, Domain 2"/>
    <property type="match status" value="1"/>
</dbReference>
<keyword evidence="4" id="KW-1185">Reference proteome</keyword>
<dbReference type="GO" id="GO:0005737">
    <property type="term" value="C:cytoplasm"/>
    <property type="evidence" value="ECO:0007669"/>
    <property type="project" value="InterPro"/>
</dbReference>
<dbReference type="InterPro" id="IPR045864">
    <property type="entry name" value="aa-tRNA-synth_II/BPL/LPL"/>
</dbReference>
<feature type="binding site" evidence="1">
    <location>
        <position position="125"/>
    </location>
    <ligand>
        <name>L-histidine</name>
        <dbReference type="ChEBI" id="CHEBI:57595"/>
    </ligand>
</feature>
<dbReference type="Pfam" id="PF13393">
    <property type="entry name" value="tRNA-synt_His"/>
    <property type="match status" value="2"/>
</dbReference>
<gene>
    <name evidence="3" type="ORF">MACH21_24000</name>
</gene>
<feature type="binding site" evidence="1">
    <location>
        <position position="107"/>
    </location>
    <ligand>
        <name>L-histidine</name>
        <dbReference type="ChEBI" id="CHEBI:57595"/>
    </ligand>
</feature>
<dbReference type="PANTHER" id="PTHR43707:SF1">
    <property type="entry name" value="HISTIDINE--TRNA LIGASE, MITOCHONDRIAL-RELATED"/>
    <property type="match status" value="1"/>
</dbReference>
<dbReference type="GO" id="GO:0006427">
    <property type="term" value="P:histidyl-tRNA aminoacylation"/>
    <property type="evidence" value="ECO:0007669"/>
    <property type="project" value="TreeGrafter"/>
</dbReference>
<organism evidence="3 4">
    <name type="scientific">Roseicyclus marinus</name>
    <dbReference type="NCBI Taxonomy" id="2161673"/>
    <lineage>
        <taxon>Bacteria</taxon>
        <taxon>Pseudomonadati</taxon>
        <taxon>Pseudomonadota</taxon>
        <taxon>Alphaproteobacteria</taxon>
        <taxon>Rhodobacterales</taxon>
        <taxon>Roseobacteraceae</taxon>
        <taxon>Roseicyclus</taxon>
    </lineage>
</organism>
<dbReference type="SUPFAM" id="SSF55681">
    <property type="entry name" value="Class II aaRS and biotin synthetases"/>
    <property type="match status" value="1"/>
</dbReference>
<feature type="binding site" evidence="1">
    <location>
        <position position="320"/>
    </location>
    <ligand>
        <name>L-histidine</name>
        <dbReference type="ChEBI" id="CHEBI:57595"/>
    </ligand>
</feature>
<dbReference type="InterPro" id="IPR004516">
    <property type="entry name" value="HisRS/HisZ"/>
</dbReference>
<feature type="domain" description="Class II Histidinyl-tRNA synthetase (HisRS)-like catalytic core" evidence="2">
    <location>
        <begin position="19"/>
        <end position="228"/>
    </location>
</feature>
<keyword evidence="3" id="KW-0328">Glycosyltransferase</keyword>
<proteinExistence type="predicted"/>
<evidence type="ECO:0000313" key="3">
    <source>
        <dbReference type="EMBL" id="BDW86223.1"/>
    </source>
</evidence>
<dbReference type="NCBIfam" id="NF008952">
    <property type="entry name" value="PRK12295.1-5"/>
    <property type="match status" value="1"/>
</dbReference>
<protein>
    <submittedName>
        <fullName evidence="3">ATP phosphoribosyltransferase regulatory subunit</fullName>
    </submittedName>
</protein>
<dbReference type="GO" id="GO:0004821">
    <property type="term" value="F:histidine-tRNA ligase activity"/>
    <property type="evidence" value="ECO:0007669"/>
    <property type="project" value="TreeGrafter"/>
</dbReference>